<dbReference type="InterPro" id="IPR052344">
    <property type="entry name" value="Transposase-related"/>
</dbReference>
<reference evidence="3 4" key="1">
    <citation type="submission" date="2024-10" db="EMBL/GenBank/DDBJ databases">
        <title>The Natural Products Discovery Center: Release of the First 8490 Sequenced Strains for Exploring Actinobacteria Biosynthetic Diversity.</title>
        <authorList>
            <person name="Kalkreuter E."/>
            <person name="Kautsar S.A."/>
            <person name="Yang D."/>
            <person name="Bader C.D."/>
            <person name="Teijaro C.N."/>
            <person name="Fluegel L."/>
            <person name="Davis C.M."/>
            <person name="Simpson J.R."/>
            <person name="Lauterbach L."/>
            <person name="Steele A.D."/>
            <person name="Gui C."/>
            <person name="Meng S."/>
            <person name="Li G."/>
            <person name="Viehrig K."/>
            <person name="Ye F."/>
            <person name="Su P."/>
            <person name="Kiefer A.F."/>
            <person name="Nichols A."/>
            <person name="Cepeda A.J."/>
            <person name="Yan W."/>
            <person name="Fan B."/>
            <person name="Jiang Y."/>
            <person name="Adhikari A."/>
            <person name="Zheng C.-J."/>
            <person name="Schuster L."/>
            <person name="Cowan T.M."/>
            <person name="Smanski M.J."/>
            <person name="Chevrette M.G."/>
            <person name="De Carvalho L.P.S."/>
            <person name="Shen B."/>
        </authorList>
    </citation>
    <scope>NUCLEOTIDE SEQUENCE [LARGE SCALE GENOMIC DNA]</scope>
    <source>
        <strain evidence="3 4">NPDC001281</strain>
    </source>
</reference>
<organism evidence="3 4">
    <name type="scientific">Microtetraspora fusca</name>
    <dbReference type="NCBI Taxonomy" id="1997"/>
    <lineage>
        <taxon>Bacteria</taxon>
        <taxon>Bacillati</taxon>
        <taxon>Actinomycetota</taxon>
        <taxon>Actinomycetes</taxon>
        <taxon>Streptosporangiales</taxon>
        <taxon>Streptosporangiaceae</taxon>
        <taxon>Microtetraspora</taxon>
    </lineage>
</organism>
<evidence type="ECO:0000259" key="2">
    <source>
        <dbReference type="Pfam" id="PF03050"/>
    </source>
</evidence>
<dbReference type="InterPro" id="IPR004291">
    <property type="entry name" value="Transposase_IS66_central"/>
</dbReference>
<protein>
    <submittedName>
        <fullName evidence="3">Transposase</fullName>
    </submittedName>
</protein>
<accession>A0ABW6UZR4</accession>
<gene>
    <name evidence="3" type="ORF">ACFY05_06790</name>
</gene>
<proteinExistence type="predicted"/>
<dbReference type="Proteomes" id="UP001602119">
    <property type="component" value="Unassembled WGS sequence"/>
</dbReference>
<dbReference type="EMBL" id="JBIAXI010000003">
    <property type="protein sequence ID" value="MFF4772549.1"/>
    <property type="molecule type" value="Genomic_DNA"/>
</dbReference>
<sequence length="408" mass="43902">MATEAGLSGRHWTDRRALHQPLRAASLSAPRIRNKLDPQSAKPVVPSPTTPHTDEDALEAFRRLDLFLASNVLTPTLAALEAKLNGISKAAAADLGQTTGFDEDLVDAALVVRERVGMLDTLIHAGVITQVLSSRRGKATTARASADCSPTSSGCLSTGPIGGARSSSLACCRSPGRAAMDAAGVLPTFTGVAVHDAWAPYDTYTDATHALCNAHLLRELQQVIDTIPEGEWCWAEQAADALQQMKALVETAIEAGGLKHLDQVALAEHARQLRSAAAIGKHDTRPRTGKLMKKHHALATRMLDRQDDYLRFTRDELVPFDNNAAEREVRMIKLRQKVSDCLRTLAGAEQFCAIRSYLATARKHGVNFFDALAELAEGYPWLPETIPALALLSGTRELVGNSPQASAA</sequence>
<name>A0ABW6UZR4_MICFU</name>
<dbReference type="Pfam" id="PF03050">
    <property type="entry name" value="DDE_Tnp_IS66"/>
    <property type="match status" value="1"/>
</dbReference>
<keyword evidence="4" id="KW-1185">Reference proteome</keyword>
<dbReference type="PANTHER" id="PTHR33678:SF1">
    <property type="entry name" value="BLL1576 PROTEIN"/>
    <property type="match status" value="1"/>
</dbReference>
<evidence type="ECO:0000313" key="4">
    <source>
        <dbReference type="Proteomes" id="UP001602119"/>
    </source>
</evidence>
<evidence type="ECO:0000313" key="3">
    <source>
        <dbReference type="EMBL" id="MFF4772549.1"/>
    </source>
</evidence>
<evidence type="ECO:0000256" key="1">
    <source>
        <dbReference type="SAM" id="MobiDB-lite"/>
    </source>
</evidence>
<feature type="region of interest" description="Disordered" evidence="1">
    <location>
        <begin position="28"/>
        <end position="54"/>
    </location>
</feature>
<dbReference type="RefSeq" id="WP_387340959.1">
    <property type="nucleotide sequence ID" value="NZ_JBIAXI010000003.1"/>
</dbReference>
<dbReference type="PANTHER" id="PTHR33678">
    <property type="entry name" value="BLL1576 PROTEIN"/>
    <property type="match status" value="1"/>
</dbReference>
<comment type="caution">
    <text evidence="3">The sequence shown here is derived from an EMBL/GenBank/DDBJ whole genome shotgun (WGS) entry which is preliminary data.</text>
</comment>
<feature type="domain" description="Transposase IS66 central" evidence="2">
    <location>
        <begin position="174"/>
        <end position="349"/>
    </location>
</feature>